<evidence type="ECO:0000313" key="3">
    <source>
        <dbReference type="Proteomes" id="UP000319818"/>
    </source>
</evidence>
<dbReference type="EMBL" id="VFPH01000002">
    <property type="protein sequence ID" value="TQM37610.1"/>
    <property type="molecule type" value="Genomic_DNA"/>
</dbReference>
<keyword evidence="3" id="KW-1185">Reference proteome</keyword>
<feature type="domain" description="VOC" evidence="1">
    <location>
        <begin position="170"/>
        <end position="280"/>
    </location>
</feature>
<accession>A0A543FUW6</accession>
<dbReference type="RefSeq" id="WP_142104405.1">
    <property type="nucleotide sequence ID" value="NZ_VFPH01000002.1"/>
</dbReference>
<dbReference type="PANTHER" id="PTHR33993:SF14">
    <property type="entry name" value="GB|AAF24581.1"/>
    <property type="match status" value="1"/>
</dbReference>
<dbReference type="PANTHER" id="PTHR33993">
    <property type="entry name" value="GLYOXALASE-RELATED"/>
    <property type="match status" value="1"/>
</dbReference>
<sequence length="280" mass="29400">MTDPFDALRTPSTPVAPDPGFARALRARIERALLADDVVRGPSGPLPGQITYAAVLTRDIGRAARFYGRVLGWTTTPSPDRDGRPTRQVRGLALPLGLRVTDRDPTLAPYYAVPDVDAAVALVRAAGGTAAGPADRSYGRTADCVDDQGLAFTLVARTGRAPEQSAGPGELDYVLLRLPDTTRARAFYGTVLGWRFRPGAGPGYWHPEPPGGPATPAFGLEGGTTGAVAVPWFRVPDLDTALAAVEGSGGRPVGSVRHQRGGPRIECADDQGARFGLAQL</sequence>
<gene>
    <name evidence="2" type="ORF">FB388_4827</name>
</gene>
<dbReference type="PROSITE" id="PS51819">
    <property type="entry name" value="VOC"/>
    <property type="match status" value="2"/>
</dbReference>
<comment type="caution">
    <text evidence="2">The sequence shown here is derived from an EMBL/GenBank/DDBJ whole genome shotgun (WGS) entry which is preliminary data.</text>
</comment>
<dbReference type="SUPFAM" id="SSF54593">
    <property type="entry name" value="Glyoxalase/Bleomycin resistance protein/Dihydroxybiphenyl dioxygenase"/>
    <property type="match status" value="2"/>
</dbReference>
<dbReference type="InterPro" id="IPR029068">
    <property type="entry name" value="Glyas_Bleomycin-R_OHBP_Dase"/>
</dbReference>
<name>A0A543FUW6_9PSEU</name>
<dbReference type="AlphaFoldDB" id="A0A543FUW6"/>
<protein>
    <submittedName>
        <fullName evidence="2">Putative enzyme related to lactoylglutathione lyase</fullName>
    </submittedName>
</protein>
<dbReference type="Gene3D" id="3.10.180.10">
    <property type="entry name" value="2,3-Dihydroxybiphenyl 1,2-Dioxygenase, domain 1"/>
    <property type="match status" value="2"/>
</dbReference>
<dbReference type="Pfam" id="PF18029">
    <property type="entry name" value="Glyoxalase_6"/>
    <property type="match status" value="1"/>
</dbReference>
<proteinExistence type="predicted"/>
<dbReference type="OrthoDB" id="9795306at2"/>
<evidence type="ECO:0000259" key="1">
    <source>
        <dbReference type="PROSITE" id="PS51819"/>
    </source>
</evidence>
<dbReference type="InterPro" id="IPR037523">
    <property type="entry name" value="VOC_core"/>
</dbReference>
<keyword evidence="2" id="KW-0456">Lyase</keyword>
<feature type="domain" description="VOC" evidence="1">
    <location>
        <begin position="49"/>
        <end position="157"/>
    </location>
</feature>
<dbReference type="InterPro" id="IPR052164">
    <property type="entry name" value="Anthracycline_SecMetBiosynth"/>
</dbReference>
<organism evidence="2 3">
    <name type="scientific">Pseudonocardia cypriaca</name>
    <dbReference type="NCBI Taxonomy" id="882449"/>
    <lineage>
        <taxon>Bacteria</taxon>
        <taxon>Bacillati</taxon>
        <taxon>Actinomycetota</taxon>
        <taxon>Actinomycetes</taxon>
        <taxon>Pseudonocardiales</taxon>
        <taxon>Pseudonocardiaceae</taxon>
        <taxon>Pseudonocardia</taxon>
    </lineage>
</organism>
<dbReference type="Proteomes" id="UP000319818">
    <property type="component" value="Unassembled WGS sequence"/>
</dbReference>
<evidence type="ECO:0000313" key="2">
    <source>
        <dbReference type="EMBL" id="TQM37610.1"/>
    </source>
</evidence>
<dbReference type="GO" id="GO:0016829">
    <property type="term" value="F:lyase activity"/>
    <property type="evidence" value="ECO:0007669"/>
    <property type="project" value="UniProtKB-KW"/>
</dbReference>
<reference evidence="2 3" key="1">
    <citation type="submission" date="2019-06" db="EMBL/GenBank/DDBJ databases">
        <title>Sequencing the genomes of 1000 actinobacteria strains.</title>
        <authorList>
            <person name="Klenk H.-P."/>
        </authorList>
    </citation>
    <scope>NUCLEOTIDE SEQUENCE [LARGE SCALE GENOMIC DNA]</scope>
    <source>
        <strain evidence="2 3">DSM 45511</strain>
    </source>
</reference>
<dbReference type="InterPro" id="IPR041581">
    <property type="entry name" value="Glyoxalase_6"/>
</dbReference>